<organism evidence="1 2">
    <name type="scientific">Marinobacter salarius</name>
    <dbReference type="NCBI Taxonomy" id="1420917"/>
    <lineage>
        <taxon>Bacteria</taxon>
        <taxon>Pseudomonadati</taxon>
        <taxon>Pseudomonadota</taxon>
        <taxon>Gammaproteobacteria</taxon>
        <taxon>Pseudomonadales</taxon>
        <taxon>Marinobacteraceae</taxon>
        <taxon>Marinobacter</taxon>
    </lineage>
</organism>
<evidence type="ECO:0000313" key="1">
    <source>
        <dbReference type="EMBL" id="ARM86124.1"/>
    </source>
</evidence>
<proteinExistence type="predicted"/>
<evidence type="ECO:0000313" key="2">
    <source>
        <dbReference type="Proteomes" id="UP000193100"/>
    </source>
</evidence>
<dbReference type="Proteomes" id="UP000193100">
    <property type="component" value="Plasmid pSMR5"/>
</dbReference>
<name>A0A1W6KFB2_9GAMM</name>
<sequence length="117" mass="13368">MSANLKSIYNLSKDYGKLFRLICEGQRIAAWSDTFRMKDAEGNPYRDICEVRRSGEYEIIISARGTGYGNVWPFMKDEGTEEDVFVKVCKGCNLEWIDPSPDTRSSNQLNVGNRKSE</sequence>
<geneLocation type="plasmid" evidence="2">
    <name>psmr5</name>
</geneLocation>
<protein>
    <submittedName>
        <fullName evidence="1">Uncharacterized protein</fullName>
    </submittedName>
</protein>
<reference evidence="1 2" key="1">
    <citation type="submission" date="2017-04" db="EMBL/GenBank/DDBJ databases">
        <title>Genome Sequence of Marinobacter salarius strain SMR5 Isolated from a culture of the Diatom Skeletonema marinoi.</title>
        <authorList>
            <person name="Topel M."/>
            <person name="Pinder M.I.M."/>
            <person name="Johansson O.N."/>
            <person name="Kourtchenko O."/>
            <person name="Godhe A."/>
            <person name="Clarke A.K."/>
        </authorList>
    </citation>
    <scope>NUCLEOTIDE SEQUENCE [LARGE SCALE GENOMIC DNA]</scope>
    <source>
        <strain evidence="1 2">SMR5</strain>
        <plasmid evidence="2">Plasmid psmr5</plasmid>
    </source>
</reference>
<dbReference type="AlphaFoldDB" id="A0A1W6KFB2"/>
<keyword evidence="1" id="KW-0614">Plasmid</keyword>
<accession>A0A1W6KFB2</accession>
<dbReference type="RefSeq" id="WP_085682091.1">
    <property type="nucleotide sequence ID" value="NZ_CP020932.1"/>
</dbReference>
<dbReference type="GeneID" id="77258012"/>
<gene>
    <name evidence="1" type="ORF">MARSALSMR5_04104</name>
</gene>
<dbReference type="EMBL" id="CP020932">
    <property type="protein sequence ID" value="ARM86124.1"/>
    <property type="molecule type" value="Genomic_DNA"/>
</dbReference>